<gene>
    <name evidence="1" type="ORF">THAOC_34713</name>
</gene>
<reference evidence="1 2" key="1">
    <citation type="journal article" date="2012" name="Genome Biol.">
        <title>Genome and low-iron response of an oceanic diatom adapted to chronic iron limitation.</title>
        <authorList>
            <person name="Lommer M."/>
            <person name="Specht M."/>
            <person name="Roy A.S."/>
            <person name="Kraemer L."/>
            <person name="Andreson R."/>
            <person name="Gutowska M.A."/>
            <person name="Wolf J."/>
            <person name="Bergner S.V."/>
            <person name="Schilhabel M.B."/>
            <person name="Klostermeier U.C."/>
            <person name="Beiko R.G."/>
            <person name="Rosenstiel P."/>
            <person name="Hippler M."/>
            <person name="Laroche J."/>
        </authorList>
    </citation>
    <scope>NUCLEOTIDE SEQUENCE [LARGE SCALE GENOMIC DNA]</scope>
    <source>
        <strain evidence="1 2">CCMP1005</strain>
    </source>
</reference>
<dbReference type="EMBL" id="AGNL01047641">
    <property type="protein sequence ID" value="EJK46616.1"/>
    <property type="molecule type" value="Genomic_DNA"/>
</dbReference>
<proteinExistence type="predicted"/>
<protein>
    <submittedName>
        <fullName evidence="1">Uncharacterized protein</fullName>
    </submittedName>
</protein>
<sequence length="236" mass="25139">MPMPRGQLWKVDSNQTVASDSGYICGPSGRDCDWLHRPCGFSLVLEVRAARKAQCRAERSEQTRGLGNGAKEHVLSTNTRRVPGASLSLPRFLVGLNPSSDAVRPGKITGRVDLLLTGGLKPVEEAIHVTAHLSVPAPFLCLHDLVQTKSHTLRGLSMCIGKIPLDCDNLAGLESFASMTSALSPSGSRVLVDLGGKMTRAGSVPSSPCLLVGTIVEGRQQPNCSLRRVGTRPRLA</sequence>
<comment type="caution">
    <text evidence="1">The sequence shown here is derived from an EMBL/GenBank/DDBJ whole genome shotgun (WGS) entry which is preliminary data.</text>
</comment>
<accession>K0RC02</accession>
<dbReference type="Proteomes" id="UP000266841">
    <property type="component" value="Unassembled WGS sequence"/>
</dbReference>
<keyword evidence="2" id="KW-1185">Reference proteome</keyword>
<dbReference type="AlphaFoldDB" id="K0RC02"/>
<name>K0RC02_THAOC</name>
<evidence type="ECO:0000313" key="2">
    <source>
        <dbReference type="Proteomes" id="UP000266841"/>
    </source>
</evidence>
<evidence type="ECO:0000313" key="1">
    <source>
        <dbReference type="EMBL" id="EJK46616.1"/>
    </source>
</evidence>
<organism evidence="1 2">
    <name type="scientific">Thalassiosira oceanica</name>
    <name type="common">Marine diatom</name>
    <dbReference type="NCBI Taxonomy" id="159749"/>
    <lineage>
        <taxon>Eukaryota</taxon>
        <taxon>Sar</taxon>
        <taxon>Stramenopiles</taxon>
        <taxon>Ochrophyta</taxon>
        <taxon>Bacillariophyta</taxon>
        <taxon>Coscinodiscophyceae</taxon>
        <taxon>Thalassiosirophycidae</taxon>
        <taxon>Thalassiosirales</taxon>
        <taxon>Thalassiosiraceae</taxon>
        <taxon>Thalassiosira</taxon>
    </lineage>
</organism>